<organism evidence="4">
    <name type="scientific">uncultured bacterium</name>
    <name type="common">gcode 4</name>
    <dbReference type="NCBI Taxonomy" id="1234023"/>
    <lineage>
        <taxon>Bacteria</taxon>
        <taxon>environmental samples</taxon>
    </lineage>
</organism>
<dbReference type="InterPro" id="IPR000086">
    <property type="entry name" value="NUDIX_hydrolase_dom"/>
</dbReference>
<proteinExistence type="predicted"/>
<dbReference type="AlphaFoldDB" id="K2FZ42"/>
<evidence type="ECO:0000256" key="2">
    <source>
        <dbReference type="ARBA" id="ARBA00022801"/>
    </source>
</evidence>
<evidence type="ECO:0000256" key="1">
    <source>
        <dbReference type="ARBA" id="ARBA00001946"/>
    </source>
</evidence>
<dbReference type="InterPro" id="IPR015797">
    <property type="entry name" value="NUDIX_hydrolase-like_dom_sf"/>
</dbReference>
<evidence type="ECO:0000313" key="4">
    <source>
        <dbReference type="EMBL" id="EKE28213.1"/>
    </source>
</evidence>
<dbReference type="PANTHER" id="PTHR43046">
    <property type="entry name" value="GDP-MANNOSE MANNOSYL HYDROLASE"/>
    <property type="match status" value="1"/>
</dbReference>
<dbReference type="PANTHER" id="PTHR43046:SF14">
    <property type="entry name" value="MUTT_NUDIX FAMILY PROTEIN"/>
    <property type="match status" value="1"/>
</dbReference>
<dbReference type="PROSITE" id="PS51462">
    <property type="entry name" value="NUDIX"/>
    <property type="match status" value="1"/>
</dbReference>
<reference evidence="4" key="1">
    <citation type="journal article" date="2012" name="Science">
        <title>Fermentation, hydrogen, and sulfur metabolism in multiple uncultivated bacterial phyla.</title>
        <authorList>
            <person name="Wrighton K.C."/>
            <person name="Thomas B.C."/>
            <person name="Sharon I."/>
            <person name="Miller C.S."/>
            <person name="Castelle C.J."/>
            <person name="VerBerkmoes N.C."/>
            <person name="Wilkins M.J."/>
            <person name="Hettich R.L."/>
            <person name="Lipton M.S."/>
            <person name="Williams K.H."/>
            <person name="Long P.E."/>
            <person name="Banfield J.F."/>
        </authorList>
    </citation>
    <scope>NUCLEOTIDE SEQUENCE [LARGE SCALE GENOMIC DNA]</scope>
</reference>
<dbReference type="Pfam" id="PF00293">
    <property type="entry name" value="NUDIX"/>
    <property type="match status" value="1"/>
</dbReference>
<accession>K2FZ42</accession>
<sequence length="139" mass="16972">MKAWTDYIWVWVWCLIVNDDNEVLLLKRSKNCKNDVWYWSRTGWTVEFWETVENALKREVKEEIWVDIKIVKSLGYMDHFVEKQHWVSFSFIAKIISWEIVNLEPHKCDEIRWFGINDLPELVPEYVIDSIEAFKEMIR</sequence>
<evidence type="ECO:0000259" key="3">
    <source>
        <dbReference type="PROSITE" id="PS51462"/>
    </source>
</evidence>
<protein>
    <submittedName>
        <fullName evidence="4">MutT/nudix family protein</fullName>
    </submittedName>
</protein>
<dbReference type="Gene3D" id="3.90.79.10">
    <property type="entry name" value="Nucleoside Triphosphate Pyrophosphohydrolase"/>
    <property type="match status" value="1"/>
</dbReference>
<comment type="cofactor">
    <cofactor evidence="1">
        <name>Mg(2+)</name>
        <dbReference type="ChEBI" id="CHEBI:18420"/>
    </cofactor>
</comment>
<dbReference type="GO" id="GO:0016787">
    <property type="term" value="F:hydrolase activity"/>
    <property type="evidence" value="ECO:0007669"/>
    <property type="project" value="UniProtKB-KW"/>
</dbReference>
<name>K2FZ42_9BACT</name>
<keyword evidence="2" id="KW-0378">Hydrolase</keyword>
<dbReference type="EMBL" id="AMFJ01000360">
    <property type="protein sequence ID" value="EKE28213.1"/>
    <property type="molecule type" value="Genomic_DNA"/>
</dbReference>
<gene>
    <name evidence="4" type="ORF">ACD_3C00086G0057</name>
</gene>
<comment type="caution">
    <text evidence="4">The sequence shown here is derived from an EMBL/GenBank/DDBJ whole genome shotgun (WGS) entry which is preliminary data.</text>
</comment>
<dbReference type="SUPFAM" id="SSF55811">
    <property type="entry name" value="Nudix"/>
    <property type="match status" value="1"/>
</dbReference>
<feature type="domain" description="Nudix hydrolase" evidence="3">
    <location>
        <begin position="7"/>
        <end position="136"/>
    </location>
</feature>